<dbReference type="STRING" id="6239.Y53F4B.26.1"/>
<keyword evidence="4" id="KW-1185">Reference proteome</keyword>
<name>G5EFS8_CAEEL</name>
<protein>
    <submittedName>
        <fullName evidence="3">C2H2-type domain-containing protein</fullName>
    </submittedName>
</protein>
<dbReference type="AGR" id="WB:WBGene00013154"/>
<evidence type="ECO:0000313" key="5">
    <source>
        <dbReference type="WormBase" id="Y53F4B.26"/>
    </source>
</evidence>
<proteinExistence type="predicted"/>
<dbReference type="SMR" id="G5EFS8"/>
<dbReference type="WormBase" id="Y53F4B.7">
    <property type="protein sequence ID" value="CE25406"/>
    <property type="gene ID" value="WBGene00013154"/>
</dbReference>
<organism evidence="3 4">
    <name type="scientific">Caenorhabditis elegans</name>
    <dbReference type="NCBI Taxonomy" id="6239"/>
    <lineage>
        <taxon>Eukaryota</taxon>
        <taxon>Metazoa</taxon>
        <taxon>Ecdysozoa</taxon>
        <taxon>Nematoda</taxon>
        <taxon>Chromadorea</taxon>
        <taxon>Rhabditida</taxon>
        <taxon>Rhabditina</taxon>
        <taxon>Rhabditomorpha</taxon>
        <taxon>Rhabditoidea</taxon>
        <taxon>Rhabditidae</taxon>
        <taxon>Peloderinae</taxon>
        <taxon>Caenorhabditis</taxon>
    </lineage>
</organism>
<dbReference type="WormBase" id="Y53F4B.26">
    <property type="protein sequence ID" value="CE25406"/>
    <property type="gene ID" value="WBGene00013172"/>
</dbReference>
<evidence type="ECO:0000313" key="4">
    <source>
        <dbReference type="Proteomes" id="UP000001940"/>
    </source>
</evidence>
<dbReference type="EMBL" id="BX284602">
    <property type="protein sequence ID" value="CAB70102.1"/>
    <property type="molecule type" value="Genomic_DNA"/>
</dbReference>
<dbReference type="AlphaFoldDB" id="G5EFS8"/>
<reference evidence="3" key="2">
    <citation type="submission" date="2003-03" db="EMBL/GenBank/DDBJ databases">
        <authorList>
            <person name="Sulson J.E."/>
            <person name="Waterston R."/>
        </authorList>
    </citation>
    <scope>NUCLEOTIDE SEQUENCE</scope>
    <source>
        <strain evidence="3">Bristol N2</strain>
    </source>
</reference>
<dbReference type="RefSeq" id="NP_497092.1">
    <property type="nucleotide sequence ID" value="NM_064691.1"/>
</dbReference>
<accession>G5EFS8</accession>
<feature type="compositionally biased region" description="Basic and acidic residues" evidence="1">
    <location>
        <begin position="65"/>
        <end position="100"/>
    </location>
</feature>
<dbReference type="eggNOG" id="KOG0987">
    <property type="taxonomic scope" value="Eukaryota"/>
</dbReference>
<dbReference type="EMBL" id="BX284602">
    <property type="protein sequence ID" value="CAB70113.2"/>
    <property type="molecule type" value="Genomic_DNA"/>
</dbReference>
<dbReference type="PaxDb" id="6239-Y53F4B.26"/>
<evidence type="ECO:0000313" key="6">
    <source>
        <dbReference type="WormBase" id="Y53F4B.7"/>
    </source>
</evidence>
<dbReference type="GeneID" id="190210"/>
<dbReference type="HOGENOM" id="CLU_1723971_0_0_1"/>
<dbReference type="KEGG" id="cel:CELE_Y53F4B.26"/>
<gene>
    <name evidence="2" type="ORF">CELE_Y53F4B.26</name>
    <name evidence="3" type="ORF">CELE_Y53F4B.7</name>
    <name evidence="2 5" type="ORF">Y53F4B.26</name>
    <name evidence="3 6" type="ORF">Y53F4B.7</name>
</gene>
<dbReference type="CTD" id="190222"/>
<feature type="region of interest" description="Disordered" evidence="1">
    <location>
        <begin position="1"/>
        <end position="100"/>
    </location>
</feature>
<evidence type="ECO:0000256" key="1">
    <source>
        <dbReference type="SAM" id="MobiDB-lite"/>
    </source>
</evidence>
<dbReference type="AGR" id="WB:WBGene00013172"/>
<evidence type="ECO:0000313" key="2">
    <source>
        <dbReference type="EMBL" id="CAB70102.1"/>
    </source>
</evidence>
<evidence type="ECO:0000313" key="3">
    <source>
        <dbReference type="EMBL" id="CAB70113.2"/>
    </source>
</evidence>
<dbReference type="Proteomes" id="UP000001940">
    <property type="component" value="Chromosome II"/>
</dbReference>
<dbReference type="CTD" id="190210"/>
<dbReference type="RefSeq" id="NP_497112.1">
    <property type="nucleotide sequence ID" value="NM_064711.1"/>
</dbReference>
<dbReference type="Bgee" id="WBGene00013154">
    <property type="expression patterns" value="Expressed in embryo and 2 other cell types or tissues"/>
</dbReference>
<dbReference type="GeneID" id="190222"/>
<reference evidence="3" key="3">
    <citation type="submission" date="2024-10" db="EMBL/GenBank/DDBJ databases">
        <authorList>
            <consortium name="WormBase Consortium"/>
            <person name="WormBase"/>
        </authorList>
    </citation>
    <scope>NUCLEOTIDE SEQUENCE</scope>
    <source>
        <strain evidence="3">Bristol N2</strain>
    </source>
</reference>
<reference evidence="3 4" key="1">
    <citation type="journal article" date="1998" name="Science">
        <title>Genome sequence of the nematode C. elegans: a platform for investigating biology.</title>
        <authorList>
            <consortium name="The C. elegans sequencing consortium"/>
            <person name="Sulson J.E."/>
            <person name="Waterston R."/>
        </authorList>
    </citation>
    <scope>NUCLEOTIDE SEQUENCE [LARGE SCALE GENOMIC DNA]</scope>
    <source>
        <strain evidence="3 4">Bristol N2</strain>
    </source>
</reference>
<sequence>MDNELTSRPDSIMDTEPTTLPDSAMDTKPTNLPDFPSTSQEPVSRRTRSRTLSDNSNAVWKRERRSRETSQESESRLRMDWERKKEKRASMSEEEKAEMKYKKRVWMKKKRNEVAKTHDTSSVANPNYLGSMRCVCKNCNARFFQGIHFFKV</sequence>
<dbReference type="KEGG" id="cel:CELE_Y53F4B.7"/>